<reference evidence="2 3" key="1">
    <citation type="journal article" date="2014" name="PLoS ONE">
        <title>The first complete genome sequence of the class fimbriimonadia in the phylum armatimonadetes.</title>
        <authorList>
            <person name="Hu Z.Y."/>
            <person name="Wang Y.Z."/>
            <person name="Im W.T."/>
            <person name="Wang S.Y."/>
            <person name="Zhao G.P."/>
            <person name="Zheng H.J."/>
            <person name="Quan Z.X."/>
        </authorList>
    </citation>
    <scope>NUCLEOTIDE SEQUENCE [LARGE SCALE GENOMIC DNA]</scope>
    <source>
        <strain evidence="2">Gsoil 348</strain>
    </source>
</reference>
<keyword evidence="1" id="KW-0472">Membrane</keyword>
<feature type="transmembrane region" description="Helical" evidence="1">
    <location>
        <begin position="12"/>
        <end position="37"/>
    </location>
</feature>
<keyword evidence="1" id="KW-1133">Transmembrane helix</keyword>
<dbReference type="AlphaFoldDB" id="A0A068NXL4"/>
<evidence type="ECO:0008006" key="4">
    <source>
        <dbReference type="Google" id="ProtNLM"/>
    </source>
</evidence>
<dbReference type="EMBL" id="CP007139">
    <property type="protein sequence ID" value="AIE88186.1"/>
    <property type="molecule type" value="Genomic_DNA"/>
</dbReference>
<dbReference type="Proteomes" id="UP000027982">
    <property type="component" value="Chromosome"/>
</dbReference>
<name>A0A068NXL4_FIMGI</name>
<dbReference type="HOGENOM" id="CLU_1903585_0_0_0"/>
<evidence type="ECO:0000313" key="3">
    <source>
        <dbReference type="Proteomes" id="UP000027982"/>
    </source>
</evidence>
<evidence type="ECO:0000313" key="2">
    <source>
        <dbReference type="EMBL" id="AIE88186.1"/>
    </source>
</evidence>
<keyword evidence="1" id="KW-0812">Transmembrane</keyword>
<sequence>MYVFIGGAAEVAVLALLGVPWYISAPSLAVAFTMLTVTRRHRMATKLARVPGLATERVAEVSQDQITVRSLGDAEEVKLLLENLFWVKRYGGFYLLAIDRQQFLPVPADAFVSDDESRFQEFLRHRVPKVEGF</sequence>
<protein>
    <recommendedName>
        <fullName evidence="4">YcxB-like protein domain-containing protein</fullName>
    </recommendedName>
</protein>
<evidence type="ECO:0000256" key="1">
    <source>
        <dbReference type="SAM" id="Phobius"/>
    </source>
</evidence>
<accession>A0A068NXL4</accession>
<keyword evidence="3" id="KW-1185">Reference proteome</keyword>
<dbReference type="KEGG" id="fgi:OP10G_4818"/>
<dbReference type="STRING" id="661478.OP10G_4818"/>
<organism evidence="2 3">
    <name type="scientific">Fimbriimonas ginsengisoli Gsoil 348</name>
    <dbReference type="NCBI Taxonomy" id="661478"/>
    <lineage>
        <taxon>Bacteria</taxon>
        <taxon>Bacillati</taxon>
        <taxon>Armatimonadota</taxon>
        <taxon>Fimbriimonadia</taxon>
        <taxon>Fimbriimonadales</taxon>
        <taxon>Fimbriimonadaceae</taxon>
        <taxon>Fimbriimonas</taxon>
    </lineage>
</organism>
<gene>
    <name evidence="2" type="ORF">OP10G_4818</name>
</gene>
<proteinExistence type="predicted"/>